<dbReference type="AlphaFoldDB" id="A0A7K1XY77"/>
<dbReference type="InterPro" id="IPR039968">
    <property type="entry name" value="BcerS-like"/>
</dbReference>
<dbReference type="PANTHER" id="PTHR41368">
    <property type="entry name" value="PROTEIN YGHO"/>
    <property type="match status" value="1"/>
</dbReference>
<reference evidence="1 2" key="1">
    <citation type="submission" date="2019-11" db="EMBL/GenBank/DDBJ databases">
        <title>Pedobacter sp. HMF7056 Genome sequencing and assembly.</title>
        <authorList>
            <person name="Kang H."/>
            <person name="Kim H."/>
            <person name="Joh K."/>
        </authorList>
    </citation>
    <scope>NUCLEOTIDE SEQUENCE [LARGE SCALE GENOMIC DNA]</scope>
    <source>
        <strain evidence="1 2">HMF7056</strain>
    </source>
</reference>
<dbReference type="GO" id="GO:0016740">
    <property type="term" value="F:transferase activity"/>
    <property type="evidence" value="ECO:0007669"/>
    <property type="project" value="UniProtKB-KW"/>
</dbReference>
<name>A0A7K1XY77_9SPHI</name>
<keyword evidence="1" id="KW-0808">Transferase</keyword>
<protein>
    <submittedName>
        <fullName evidence="1">GNAT family N-acetyltransferase</fullName>
    </submittedName>
</protein>
<accession>A0A7K1XY77</accession>
<proteinExistence type="predicted"/>
<dbReference type="Proteomes" id="UP000451233">
    <property type="component" value="Unassembled WGS sequence"/>
</dbReference>
<organism evidence="1 2">
    <name type="scientific">Hufsiella ginkgonis</name>
    <dbReference type="NCBI Taxonomy" id="2695274"/>
    <lineage>
        <taxon>Bacteria</taxon>
        <taxon>Pseudomonadati</taxon>
        <taxon>Bacteroidota</taxon>
        <taxon>Sphingobacteriia</taxon>
        <taxon>Sphingobacteriales</taxon>
        <taxon>Sphingobacteriaceae</taxon>
        <taxon>Hufsiella</taxon>
    </lineage>
</organism>
<dbReference type="PANTHER" id="PTHR41368:SF1">
    <property type="entry name" value="PROTEIN YGHO"/>
    <property type="match status" value="1"/>
</dbReference>
<dbReference type="Gene3D" id="3.40.630.30">
    <property type="match status" value="1"/>
</dbReference>
<keyword evidence="2" id="KW-1185">Reference proteome</keyword>
<dbReference type="EMBL" id="WVHS01000002">
    <property type="protein sequence ID" value="MXV15955.1"/>
    <property type="molecule type" value="Genomic_DNA"/>
</dbReference>
<gene>
    <name evidence="1" type="ORF">GS398_11615</name>
</gene>
<evidence type="ECO:0000313" key="2">
    <source>
        <dbReference type="Proteomes" id="UP000451233"/>
    </source>
</evidence>
<evidence type="ECO:0000313" key="1">
    <source>
        <dbReference type="EMBL" id="MXV15955.1"/>
    </source>
</evidence>
<dbReference type="SUPFAM" id="SSF55729">
    <property type="entry name" value="Acyl-CoA N-acyltransferases (Nat)"/>
    <property type="match status" value="1"/>
</dbReference>
<comment type="caution">
    <text evidence="1">The sequence shown here is derived from an EMBL/GenBank/DDBJ whole genome shotgun (WGS) entry which is preliminary data.</text>
</comment>
<dbReference type="InterPro" id="IPR016181">
    <property type="entry name" value="Acyl_CoA_acyltransferase"/>
</dbReference>
<sequence>MVISEVISRQDKKDFLDAARTIYRNDPVWVCPLDEMVESVFDPARNNFHKHGKITRWILKDASGNLIGRIAAFIDELKAYANEQPTGGIGFFECIDSVPASVMLFDTARNWLTGNGMQAMDGPINFGENDTFWGLLVEGFTHPSFGMNYHPPYYHRLFNAYGFQTLYEQITNHLAVKKPFPERFTKIAEWVAKKPGYEFRHLEVKQFGKFATDFMEIYNDAWKDFKNFVPITRQTILESFEKMKPIMDEKLIWFAYINGEPASFVVIMPDANQIIKPLNGKLGLIGKLKFLYYRYRGVNRMRAIVMGTKQAYQKHGLESAMFIKLKEYVLPLNRYEELELSWVGDFNSKMLAIHEATGAVPGKKHLTMRKLFKEDQA</sequence>
<dbReference type="RefSeq" id="WP_160906919.1">
    <property type="nucleotide sequence ID" value="NZ_WVHS01000002.1"/>
</dbReference>